<dbReference type="GO" id="GO:1904263">
    <property type="term" value="P:positive regulation of TORC1 signaling"/>
    <property type="evidence" value="ECO:0007669"/>
    <property type="project" value="TreeGrafter"/>
</dbReference>
<proteinExistence type="inferred from homology"/>
<feature type="compositionally biased region" description="Low complexity" evidence="12">
    <location>
        <begin position="84"/>
        <end position="100"/>
    </location>
</feature>
<dbReference type="PANTHER" id="PTHR11024:SF3">
    <property type="entry name" value="NUCLEOPORIN SEH1"/>
    <property type="match status" value="1"/>
</dbReference>
<dbReference type="SMART" id="SM00320">
    <property type="entry name" value="WD40"/>
    <property type="match status" value="2"/>
</dbReference>
<keyword evidence="4 11" id="KW-0853">WD repeat</keyword>
<dbReference type="Gene3D" id="2.130.10.10">
    <property type="entry name" value="YVTN repeat-like/Quinoprotein amine dehydrogenase"/>
    <property type="match status" value="1"/>
</dbReference>
<keyword evidence="3" id="KW-0813">Transport</keyword>
<dbReference type="SUPFAM" id="SSF50978">
    <property type="entry name" value="WD40 repeat-like"/>
    <property type="match status" value="1"/>
</dbReference>
<dbReference type="AlphaFoldDB" id="A0A8H5HAR6"/>
<evidence type="ECO:0000256" key="6">
    <source>
        <dbReference type="ARBA" id="ARBA00022816"/>
    </source>
</evidence>
<dbReference type="OrthoDB" id="5566198at2759"/>
<protein>
    <submittedName>
        <fullName evidence="13">Uncharacterized protein</fullName>
    </submittedName>
</protein>
<sequence length="338" mass="36450">MVGYKCGICTKIMGLGQLRMIGRCTFNRETISSSSCSAEVQAHDAPVLRMSWAHPELGSIIVLSSFDRTVKVWEQVPPLGQPDSSQQLNGSGSSSQLQPSNSRWVERAVLTDARGTVGAVEFAPYHFGLKFATIASDNQLRIYECLEQPSLTTWQLSEELDVQSLPSFAPPSAHSRSHTVALATPTQTNATLDVPSASLITQALQQGIQQNISGAPQAPTRSGTGNRKANGGWCISWCKDRYWGELIAVGCRVNGIVKLSPSRCPTAVLTLDPAPTPEAAQASSAPEAQATDADHAMAAPLAFAITRVRIWRVKLGNGLDREEEEEEGKWMASVVAHR</sequence>
<evidence type="ECO:0000313" key="14">
    <source>
        <dbReference type="Proteomes" id="UP000565441"/>
    </source>
</evidence>
<evidence type="ECO:0000313" key="13">
    <source>
        <dbReference type="EMBL" id="KAF5380086.1"/>
    </source>
</evidence>
<feature type="repeat" description="WD" evidence="11">
    <location>
        <begin position="40"/>
        <end position="74"/>
    </location>
</feature>
<evidence type="ECO:0000256" key="9">
    <source>
        <dbReference type="ARBA" id="ARBA00023132"/>
    </source>
</evidence>
<organism evidence="13 14">
    <name type="scientific">Tricholomella constricta</name>
    <dbReference type="NCBI Taxonomy" id="117010"/>
    <lineage>
        <taxon>Eukaryota</taxon>
        <taxon>Fungi</taxon>
        <taxon>Dikarya</taxon>
        <taxon>Basidiomycota</taxon>
        <taxon>Agaricomycotina</taxon>
        <taxon>Agaricomycetes</taxon>
        <taxon>Agaricomycetidae</taxon>
        <taxon>Agaricales</taxon>
        <taxon>Tricholomatineae</taxon>
        <taxon>Lyophyllaceae</taxon>
        <taxon>Tricholomella</taxon>
    </lineage>
</organism>
<keyword evidence="8" id="KW-0811">Translocation</keyword>
<keyword evidence="10" id="KW-0539">Nucleus</keyword>
<evidence type="ECO:0000256" key="7">
    <source>
        <dbReference type="ARBA" id="ARBA00022927"/>
    </source>
</evidence>
<dbReference type="InterPro" id="IPR015943">
    <property type="entry name" value="WD40/YVTN_repeat-like_dom_sf"/>
</dbReference>
<dbReference type="GO" id="GO:0034198">
    <property type="term" value="P:cellular response to amino acid starvation"/>
    <property type="evidence" value="ECO:0007669"/>
    <property type="project" value="TreeGrafter"/>
</dbReference>
<evidence type="ECO:0000256" key="4">
    <source>
        <dbReference type="ARBA" id="ARBA00022574"/>
    </source>
</evidence>
<dbReference type="InterPro" id="IPR001680">
    <property type="entry name" value="WD40_rpt"/>
</dbReference>
<evidence type="ECO:0000256" key="5">
    <source>
        <dbReference type="ARBA" id="ARBA00022737"/>
    </source>
</evidence>
<evidence type="ECO:0000256" key="11">
    <source>
        <dbReference type="PROSITE-ProRule" id="PRU00221"/>
    </source>
</evidence>
<dbReference type="EMBL" id="JAACJP010000014">
    <property type="protein sequence ID" value="KAF5380086.1"/>
    <property type="molecule type" value="Genomic_DNA"/>
</dbReference>
<dbReference type="GO" id="GO:0005198">
    <property type="term" value="F:structural molecule activity"/>
    <property type="evidence" value="ECO:0007669"/>
    <property type="project" value="InterPro"/>
</dbReference>
<comment type="caution">
    <text evidence="13">The sequence shown here is derived from an EMBL/GenBank/DDBJ whole genome shotgun (WGS) entry which is preliminary data.</text>
</comment>
<dbReference type="GO" id="GO:0015031">
    <property type="term" value="P:protein transport"/>
    <property type="evidence" value="ECO:0007669"/>
    <property type="project" value="UniProtKB-KW"/>
</dbReference>
<evidence type="ECO:0000256" key="2">
    <source>
        <dbReference type="ARBA" id="ARBA00010102"/>
    </source>
</evidence>
<keyword evidence="9" id="KW-0906">Nuclear pore complex</keyword>
<gene>
    <name evidence="13" type="ORF">D9615_006200</name>
</gene>
<keyword evidence="6" id="KW-0509">mRNA transport</keyword>
<feature type="region of interest" description="Disordered" evidence="12">
    <location>
        <begin position="80"/>
        <end position="100"/>
    </location>
</feature>
<dbReference type="PANTHER" id="PTHR11024">
    <property type="entry name" value="NUCLEAR PORE COMPLEX PROTEIN SEC13 / SEH1 FAMILY MEMBER"/>
    <property type="match status" value="1"/>
</dbReference>
<evidence type="ECO:0000256" key="8">
    <source>
        <dbReference type="ARBA" id="ARBA00023010"/>
    </source>
</evidence>
<comment type="subcellular location">
    <subcellularLocation>
        <location evidence="1">Nucleus</location>
        <location evidence="1">Nuclear pore complex</location>
    </subcellularLocation>
</comment>
<keyword evidence="14" id="KW-1185">Reference proteome</keyword>
<evidence type="ECO:0000256" key="1">
    <source>
        <dbReference type="ARBA" id="ARBA00004567"/>
    </source>
</evidence>
<dbReference type="InterPro" id="IPR037363">
    <property type="entry name" value="Sec13/Seh1_fam"/>
</dbReference>
<keyword evidence="5" id="KW-0677">Repeat</keyword>
<dbReference type="GO" id="GO:0031080">
    <property type="term" value="C:nuclear pore outer ring"/>
    <property type="evidence" value="ECO:0007669"/>
    <property type="project" value="TreeGrafter"/>
</dbReference>
<evidence type="ECO:0000256" key="10">
    <source>
        <dbReference type="ARBA" id="ARBA00023242"/>
    </source>
</evidence>
<keyword evidence="7" id="KW-0653">Protein transport</keyword>
<dbReference type="Proteomes" id="UP000565441">
    <property type="component" value="Unassembled WGS sequence"/>
</dbReference>
<dbReference type="GO" id="GO:0051028">
    <property type="term" value="P:mRNA transport"/>
    <property type="evidence" value="ECO:0007669"/>
    <property type="project" value="UniProtKB-KW"/>
</dbReference>
<evidence type="ECO:0000256" key="12">
    <source>
        <dbReference type="SAM" id="MobiDB-lite"/>
    </source>
</evidence>
<accession>A0A8H5HAR6</accession>
<evidence type="ECO:0000256" key="3">
    <source>
        <dbReference type="ARBA" id="ARBA00022448"/>
    </source>
</evidence>
<name>A0A8H5HAR6_9AGAR</name>
<comment type="similarity">
    <text evidence="2">Belongs to the WD repeat SEC13 family.</text>
</comment>
<dbReference type="PROSITE" id="PS50082">
    <property type="entry name" value="WD_REPEATS_2"/>
    <property type="match status" value="1"/>
</dbReference>
<dbReference type="InterPro" id="IPR036322">
    <property type="entry name" value="WD40_repeat_dom_sf"/>
</dbReference>
<dbReference type="GO" id="GO:0035859">
    <property type="term" value="C:Seh1-associated complex"/>
    <property type="evidence" value="ECO:0007669"/>
    <property type="project" value="TreeGrafter"/>
</dbReference>
<reference evidence="13 14" key="1">
    <citation type="journal article" date="2020" name="ISME J.">
        <title>Uncovering the hidden diversity of litter-decomposition mechanisms in mushroom-forming fungi.</title>
        <authorList>
            <person name="Floudas D."/>
            <person name="Bentzer J."/>
            <person name="Ahren D."/>
            <person name="Johansson T."/>
            <person name="Persson P."/>
            <person name="Tunlid A."/>
        </authorList>
    </citation>
    <scope>NUCLEOTIDE SEQUENCE [LARGE SCALE GENOMIC DNA]</scope>
    <source>
        <strain evidence="13 14">CBS 661.87</strain>
    </source>
</reference>